<evidence type="ECO:0000256" key="3">
    <source>
        <dbReference type="ARBA" id="ARBA00025726"/>
    </source>
</evidence>
<dbReference type="InterPro" id="IPR019775">
    <property type="entry name" value="WD40_repeat_CS"/>
</dbReference>
<dbReference type="CDD" id="cd00200">
    <property type="entry name" value="WD40"/>
    <property type="match status" value="1"/>
</dbReference>
<dbReference type="InterPro" id="IPR020472">
    <property type="entry name" value="WD40_PAC1"/>
</dbReference>
<reference evidence="5" key="1">
    <citation type="submission" date="2021-01" db="EMBL/GenBank/DDBJ databases">
        <authorList>
            <person name="Corre E."/>
            <person name="Pelletier E."/>
            <person name="Niang G."/>
            <person name="Scheremetjew M."/>
            <person name="Finn R."/>
            <person name="Kale V."/>
            <person name="Holt S."/>
            <person name="Cochrane G."/>
            <person name="Meng A."/>
            <person name="Brown T."/>
            <person name="Cohen L."/>
        </authorList>
    </citation>
    <scope>NUCLEOTIDE SEQUENCE</scope>
    <source>
        <strain evidence="5">NY070348D</strain>
    </source>
</reference>
<name>A0A7S2SN34_9STRA</name>
<dbReference type="PROSITE" id="PS50294">
    <property type="entry name" value="WD_REPEATS_REGION"/>
    <property type="match status" value="5"/>
</dbReference>
<dbReference type="GO" id="GO:0071013">
    <property type="term" value="C:catalytic step 2 spliceosome"/>
    <property type="evidence" value="ECO:0007669"/>
    <property type="project" value="TreeGrafter"/>
</dbReference>
<dbReference type="SUPFAM" id="SSF50978">
    <property type="entry name" value="WD40 repeat-like"/>
    <property type="match status" value="1"/>
</dbReference>
<dbReference type="EMBL" id="HBHK01024044">
    <property type="protein sequence ID" value="CAD9703068.1"/>
    <property type="molecule type" value="Transcribed_RNA"/>
</dbReference>
<dbReference type="SMART" id="SM00320">
    <property type="entry name" value="WD40"/>
    <property type="match status" value="7"/>
</dbReference>
<dbReference type="InterPro" id="IPR001680">
    <property type="entry name" value="WD40_rpt"/>
</dbReference>
<evidence type="ECO:0000313" key="5">
    <source>
        <dbReference type="EMBL" id="CAD9703068.1"/>
    </source>
</evidence>
<sequence length="465" mass="51961">MEDPVGNALERRFALFSKTSPNEDGDPAFEASRKAKIACKVVSEYKDIQLVASAAEKRDKQNVQTKEENGVDKVVQDIERERLERQQKQIASSALVISSKKRKNRDLVNAGAPELVDKGSRALQSRRKVAEPVAPKWHSPWKLSRVIAGHTGWVRCVAVDPSNQFFFTGSNDRMIKCWDMASGKLKLTLTAHSHAVRGLAISKRYPYLFSVGDDKTVKCWDLETNKVIRKYHGHLQGVTSVAVHPNLDVFVSGSRDASARVWDIRSRQEVHLLTGHEASVESLLVQGSDPQVITGSMDKTIKLWDLAAGKCMTTLTNHKKGVRALARNPLEFSFASGSADCIKKWECKQGRLMLNLRDHNTIINALSCNQRDVLFSGGNDGTMRFWDYGSGHCFQESRTIPQPGSLDSEACILASTFDMTGSRLITCEADKSIKMWKEDGDATETSHPLNWDKRKAAEAMLRERF</sequence>
<feature type="repeat" description="WD" evidence="4">
    <location>
        <begin position="147"/>
        <end position="188"/>
    </location>
</feature>
<dbReference type="PROSITE" id="PS50082">
    <property type="entry name" value="WD_REPEATS_2"/>
    <property type="match status" value="5"/>
</dbReference>
<evidence type="ECO:0000256" key="2">
    <source>
        <dbReference type="ARBA" id="ARBA00022737"/>
    </source>
</evidence>
<protein>
    <submittedName>
        <fullName evidence="5">Uncharacterized protein</fullName>
    </submittedName>
</protein>
<evidence type="ECO:0000256" key="4">
    <source>
        <dbReference type="PROSITE-ProRule" id="PRU00221"/>
    </source>
</evidence>
<dbReference type="GO" id="GO:0000974">
    <property type="term" value="C:Prp19 complex"/>
    <property type="evidence" value="ECO:0007669"/>
    <property type="project" value="TreeGrafter"/>
</dbReference>
<dbReference type="InterPro" id="IPR015943">
    <property type="entry name" value="WD40/YVTN_repeat-like_dom_sf"/>
</dbReference>
<feature type="repeat" description="WD" evidence="4">
    <location>
        <begin position="231"/>
        <end position="272"/>
    </location>
</feature>
<dbReference type="PROSITE" id="PS00678">
    <property type="entry name" value="WD_REPEATS_1"/>
    <property type="match status" value="1"/>
</dbReference>
<dbReference type="FunFam" id="2.130.10.10:FF:000012">
    <property type="entry name" value="Putative pleiotropic regulator 1"/>
    <property type="match status" value="1"/>
</dbReference>
<accession>A0A7S2SN34</accession>
<dbReference type="PRINTS" id="PR00320">
    <property type="entry name" value="GPROTEINBRPT"/>
</dbReference>
<dbReference type="InterPro" id="IPR045241">
    <property type="entry name" value="Prp46/PLRG1-like"/>
</dbReference>
<proteinExistence type="inferred from homology"/>
<dbReference type="GO" id="GO:0000398">
    <property type="term" value="P:mRNA splicing, via spliceosome"/>
    <property type="evidence" value="ECO:0007669"/>
    <property type="project" value="InterPro"/>
</dbReference>
<feature type="repeat" description="WD" evidence="4">
    <location>
        <begin position="189"/>
        <end position="230"/>
    </location>
</feature>
<dbReference type="PANTHER" id="PTHR19923">
    <property type="entry name" value="WD40 REPEAT PROTEINPRL1/PRL2-RELATED"/>
    <property type="match status" value="1"/>
</dbReference>
<evidence type="ECO:0000256" key="1">
    <source>
        <dbReference type="ARBA" id="ARBA00022574"/>
    </source>
</evidence>
<dbReference type="Pfam" id="PF00400">
    <property type="entry name" value="WD40"/>
    <property type="match status" value="6"/>
</dbReference>
<feature type="repeat" description="WD" evidence="4">
    <location>
        <begin position="356"/>
        <end position="396"/>
    </location>
</feature>
<dbReference type="InterPro" id="IPR036322">
    <property type="entry name" value="WD40_repeat_dom_sf"/>
</dbReference>
<feature type="repeat" description="WD" evidence="4">
    <location>
        <begin position="273"/>
        <end position="314"/>
    </location>
</feature>
<dbReference type="AlphaFoldDB" id="A0A7S2SN34"/>
<keyword evidence="1 4" id="KW-0853">WD repeat</keyword>
<dbReference type="PANTHER" id="PTHR19923:SF0">
    <property type="entry name" value="PLEIOTROPIC REGULATOR 1"/>
    <property type="match status" value="1"/>
</dbReference>
<dbReference type="GO" id="GO:0071011">
    <property type="term" value="C:precatalytic spliceosome"/>
    <property type="evidence" value="ECO:0007669"/>
    <property type="project" value="TreeGrafter"/>
</dbReference>
<comment type="similarity">
    <text evidence="3">Belongs to the WD repeat PRL1/PRL2 family.</text>
</comment>
<organism evidence="5">
    <name type="scientific">Mucochytrium quahogii</name>
    <dbReference type="NCBI Taxonomy" id="96639"/>
    <lineage>
        <taxon>Eukaryota</taxon>
        <taxon>Sar</taxon>
        <taxon>Stramenopiles</taxon>
        <taxon>Bigyra</taxon>
        <taxon>Labyrinthulomycetes</taxon>
        <taxon>Thraustochytrida</taxon>
        <taxon>Thraustochytriidae</taxon>
        <taxon>Mucochytrium</taxon>
    </lineage>
</organism>
<gene>
    <name evidence="5" type="ORF">QSP1433_LOCUS15144</name>
</gene>
<dbReference type="Gene3D" id="2.130.10.10">
    <property type="entry name" value="YVTN repeat-like/Quinoprotein amine dehydrogenase"/>
    <property type="match status" value="1"/>
</dbReference>
<keyword evidence="2" id="KW-0677">Repeat</keyword>